<proteinExistence type="predicted"/>
<evidence type="ECO:0000256" key="1">
    <source>
        <dbReference type="SAM" id="MobiDB-lite"/>
    </source>
</evidence>
<evidence type="ECO:0000313" key="2">
    <source>
        <dbReference type="EMBL" id="CAE8639977.1"/>
    </source>
</evidence>
<protein>
    <submittedName>
        <fullName evidence="2">Uncharacterized protein</fullName>
    </submittedName>
</protein>
<name>A0A813HQE8_POLGL</name>
<comment type="caution">
    <text evidence="2">The sequence shown here is derived from an EMBL/GenBank/DDBJ whole genome shotgun (WGS) entry which is preliminary data.</text>
</comment>
<sequence length="134" mass="14236">MEEASAQMPREIRRYRRVAEAFCAALEFSPSSASASSTAPAPSASCPRPVKVTDPVFRWQDWRRRGVKVRGLGRGSCRARLCAIVLGLLGPCSAFSFWSSGGTPAPPGRSGKVPLAAAEDPPRFAATDGSEALE</sequence>
<evidence type="ECO:0000313" key="3">
    <source>
        <dbReference type="Proteomes" id="UP000654075"/>
    </source>
</evidence>
<accession>A0A813HQE8</accession>
<dbReference type="Proteomes" id="UP000654075">
    <property type="component" value="Unassembled WGS sequence"/>
</dbReference>
<reference evidence="2" key="1">
    <citation type="submission" date="2021-02" db="EMBL/GenBank/DDBJ databases">
        <authorList>
            <person name="Dougan E. K."/>
            <person name="Rhodes N."/>
            <person name="Thang M."/>
            <person name="Chan C."/>
        </authorList>
    </citation>
    <scope>NUCLEOTIDE SEQUENCE</scope>
</reference>
<feature type="region of interest" description="Disordered" evidence="1">
    <location>
        <begin position="103"/>
        <end position="134"/>
    </location>
</feature>
<gene>
    <name evidence="2" type="ORF">PGLA1383_LOCUS54950</name>
</gene>
<dbReference type="AlphaFoldDB" id="A0A813HQE8"/>
<organism evidence="2 3">
    <name type="scientific">Polarella glacialis</name>
    <name type="common">Dinoflagellate</name>
    <dbReference type="NCBI Taxonomy" id="89957"/>
    <lineage>
        <taxon>Eukaryota</taxon>
        <taxon>Sar</taxon>
        <taxon>Alveolata</taxon>
        <taxon>Dinophyceae</taxon>
        <taxon>Suessiales</taxon>
        <taxon>Suessiaceae</taxon>
        <taxon>Polarella</taxon>
    </lineage>
</organism>
<dbReference type="EMBL" id="CAJNNV010032434">
    <property type="protein sequence ID" value="CAE8639977.1"/>
    <property type="molecule type" value="Genomic_DNA"/>
</dbReference>
<keyword evidence="3" id="KW-1185">Reference proteome</keyword>
<feature type="non-terminal residue" evidence="2">
    <location>
        <position position="1"/>
    </location>
</feature>